<keyword evidence="3" id="KW-0560">Oxidoreductase</keyword>
<evidence type="ECO:0000256" key="4">
    <source>
        <dbReference type="ARBA" id="ARBA00023033"/>
    </source>
</evidence>
<comment type="caution">
    <text evidence="6">The sequence shown here is derived from an EMBL/GenBank/DDBJ whole genome shotgun (WGS) entry which is preliminary data.</text>
</comment>
<dbReference type="PANTHER" id="PTHR42847:SF8">
    <property type="entry name" value="CONSERVED PROTEIN"/>
    <property type="match status" value="1"/>
</dbReference>
<evidence type="ECO:0000259" key="5">
    <source>
        <dbReference type="Pfam" id="PF00296"/>
    </source>
</evidence>
<sequence>MALMRFGFWIGNGHRWDEILRSGVRAEETGWDGLWFADHFMPGMGADDGPIHEAWTAISALAQATDRVRLGPLVCGNTYRNPAVLLKQAVTADHISNGRMVLGLGAGWQENEHRAYGIEYGSFTDRFEKLEESLRVIAALRSGERATFDGDHYRLEDAPLAPQPVGQLPILLGGGGEKKTLRMVAEYADEWNVWSTPEVMVHKSAVLGEHCERLRRDPAEIERSSVALLFLVDTDAEADKLRIHDFGRPSLIGTPGQLQEQLAAYAEAGVDELIIPDFTLGGGAEQDETLDRFLAEVAAPFRL</sequence>
<organism evidence="6 7">
    <name type="scientific">Candidatus Neomicrothrix parvicella RN1</name>
    <dbReference type="NCBI Taxonomy" id="1229780"/>
    <lineage>
        <taxon>Bacteria</taxon>
        <taxon>Bacillati</taxon>
        <taxon>Actinomycetota</taxon>
        <taxon>Acidimicrobiia</taxon>
        <taxon>Acidimicrobiales</taxon>
        <taxon>Microthrixaceae</taxon>
        <taxon>Candidatus Neomicrothrix</taxon>
    </lineage>
</organism>
<evidence type="ECO:0000256" key="2">
    <source>
        <dbReference type="ARBA" id="ARBA00022643"/>
    </source>
</evidence>
<dbReference type="EMBL" id="CANL01000080">
    <property type="protein sequence ID" value="CCM65906.1"/>
    <property type="molecule type" value="Genomic_DNA"/>
</dbReference>
<dbReference type="Pfam" id="PF00296">
    <property type="entry name" value="Bac_luciferase"/>
    <property type="match status" value="1"/>
</dbReference>
<keyword evidence="1" id="KW-0285">Flavoprotein</keyword>
<dbReference type="GO" id="GO:0008726">
    <property type="term" value="F:alkanesulfonate monooxygenase activity"/>
    <property type="evidence" value="ECO:0007669"/>
    <property type="project" value="TreeGrafter"/>
</dbReference>
<evidence type="ECO:0000256" key="1">
    <source>
        <dbReference type="ARBA" id="ARBA00022630"/>
    </source>
</evidence>
<dbReference type="GO" id="GO:0046306">
    <property type="term" value="P:alkanesulfonate catabolic process"/>
    <property type="evidence" value="ECO:0007669"/>
    <property type="project" value="TreeGrafter"/>
</dbReference>
<dbReference type="eggNOG" id="COG2141">
    <property type="taxonomic scope" value="Bacteria"/>
</dbReference>
<keyword evidence="2" id="KW-0288">FMN</keyword>
<dbReference type="HOGENOM" id="CLU_027853_6_2_11"/>
<dbReference type="InterPro" id="IPR036661">
    <property type="entry name" value="Luciferase-like_sf"/>
</dbReference>
<dbReference type="SUPFAM" id="SSF51679">
    <property type="entry name" value="Bacterial luciferase-like"/>
    <property type="match status" value="1"/>
</dbReference>
<dbReference type="InterPro" id="IPR050172">
    <property type="entry name" value="SsuD_RutA_monooxygenase"/>
</dbReference>
<evidence type="ECO:0000256" key="3">
    <source>
        <dbReference type="ARBA" id="ARBA00023002"/>
    </source>
</evidence>
<dbReference type="PANTHER" id="PTHR42847">
    <property type="entry name" value="ALKANESULFONATE MONOOXYGENASE"/>
    <property type="match status" value="1"/>
</dbReference>
<accession>R4Z752</accession>
<keyword evidence="4 6" id="KW-0503">Monooxygenase</keyword>
<evidence type="ECO:0000313" key="7">
    <source>
        <dbReference type="Proteomes" id="UP000018291"/>
    </source>
</evidence>
<dbReference type="AlphaFoldDB" id="R4Z752"/>
<gene>
    <name evidence="6" type="ORF">BN381_810009</name>
</gene>
<keyword evidence="7" id="KW-1185">Reference proteome</keyword>
<dbReference type="Proteomes" id="UP000018291">
    <property type="component" value="Unassembled WGS sequence"/>
</dbReference>
<proteinExistence type="predicted"/>
<dbReference type="InterPro" id="IPR011251">
    <property type="entry name" value="Luciferase-like_dom"/>
</dbReference>
<evidence type="ECO:0000313" key="6">
    <source>
        <dbReference type="EMBL" id="CCM65906.1"/>
    </source>
</evidence>
<reference evidence="6 7" key="1">
    <citation type="journal article" date="2013" name="ISME J.">
        <title>Metabolic model for the filamentous 'Candidatus Microthrix parvicella' based on genomic and metagenomic analyses.</title>
        <authorList>
            <person name="Jon McIlroy S."/>
            <person name="Kristiansen R."/>
            <person name="Albertsen M."/>
            <person name="Michael Karst S."/>
            <person name="Rossetti S."/>
            <person name="Lund Nielsen J."/>
            <person name="Tandoi V."/>
            <person name="James Seviour R."/>
            <person name="Nielsen P.H."/>
        </authorList>
    </citation>
    <scope>NUCLEOTIDE SEQUENCE [LARGE SCALE GENOMIC DNA]</scope>
    <source>
        <strain evidence="6 7">RN1</strain>
    </source>
</reference>
<feature type="domain" description="Luciferase-like" evidence="5">
    <location>
        <begin position="4"/>
        <end position="242"/>
    </location>
</feature>
<dbReference type="STRING" id="1229780.BN381_810009"/>
<dbReference type="Gene3D" id="3.20.20.30">
    <property type="entry name" value="Luciferase-like domain"/>
    <property type="match status" value="1"/>
</dbReference>
<name>R4Z752_9ACTN</name>
<dbReference type="NCBIfam" id="TIGR03560">
    <property type="entry name" value="F420_Rv1855c"/>
    <property type="match status" value="1"/>
</dbReference>
<protein>
    <submittedName>
        <fullName evidence="6">Putative Luciferase-like monooxygenase</fullName>
    </submittedName>
</protein>
<dbReference type="InterPro" id="IPR019952">
    <property type="entry name" value="F420_OxRdatse_Rv1855c_pred"/>
</dbReference>